<protein>
    <submittedName>
        <fullName evidence="1">Uncharacterized protein</fullName>
    </submittedName>
</protein>
<proteinExistence type="predicted"/>
<accession>A0A0E9WI68</accession>
<dbReference type="EMBL" id="GBXM01019389">
    <property type="protein sequence ID" value="JAH89188.1"/>
    <property type="molecule type" value="Transcribed_RNA"/>
</dbReference>
<evidence type="ECO:0000313" key="1">
    <source>
        <dbReference type="EMBL" id="JAH89188.1"/>
    </source>
</evidence>
<dbReference type="AlphaFoldDB" id="A0A0E9WI68"/>
<sequence length="84" mass="9750">MGIRTEFLSRTCSAGLWEHSSSSGSVNILPHSFARKTLSPKLYIWLQFSFVLYCLLKMKVSNSRILLRTIIMQPFVLYGRRDHN</sequence>
<organism evidence="1">
    <name type="scientific">Anguilla anguilla</name>
    <name type="common">European freshwater eel</name>
    <name type="synonym">Muraena anguilla</name>
    <dbReference type="NCBI Taxonomy" id="7936"/>
    <lineage>
        <taxon>Eukaryota</taxon>
        <taxon>Metazoa</taxon>
        <taxon>Chordata</taxon>
        <taxon>Craniata</taxon>
        <taxon>Vertebrata</taxon>
        <taxon>Euteleostomi</taxon>
        <taxon>Actinopterygii</taxon>
        <taxon>Neopterygii</taxon>
        <taxon>Teleostei</taxon>
        <taxon>Anguilliformes</taxon>
        <taxon>Anguillidae</taxon>
        <taxon>Anguilla</taxon>
    </lineage>
</organism>
<name>A0A0E9WI68_ANGAN</name>
<reference evidence="1" key="1">
    <citation type="submission" date="2014-11" db="EMBL/GenBank/DDBJ databases">
        <authorList>
            <person name="Amaro Gonzalez C."/>
        </authorList>
    </citation>
    <scope>NUCLEOTIDE SEQUENCE</scope>
</reference>
<reference evidence="1" key="2">
    <citation type="journal article" date="2015" name="Fish Shellfish Immunol.">
        <title>Early steps in the European eel (Anguilla anguilla)-Vibrio vulnificus interaction in the gills: Role of the RtxA13 toxin.</title>
        <authorList>
            <person name="Callol A."/>
            <person name="Pajuelo D."/>
            <person name="Ebbesson L."/>
            <person name="Teles M."/>
            <person name="MacKenzie S."/>
            <person name="Amaro C."/>
        </authorList>
    </citation>
    <scope>NUCLEOTIDE SEQUENCE</scope>
</reference>